<keyword evidence="2" id="KW-0732">Signal</keyword>
<protein>
    <submittedName>
        <fullName evidence="5">LysM domain receptor-like kinase 4</fullName>
    </submittedName>
</protein>
<organism evidence="4 5">
    <name type="scientific">Phoenix dactylifera</name>
    <name type="common">Date palm</name>
    <dbReference type="NCBI Taxonomy" id="42345"/>
    <lineage>
        <taxon>Eukaryota</taxon>
        <taxon>Viridiplantae</taxon>
        <taxon>Streptophyta</taxon>
        <taxon>Embryophyta</taxon>
        <taxon>Tracheophyta</taxon>
        <taxon>Spermatophyta</taxon>
        <taxon>Magnoliopsida</taxon>
        <taxon>Liliopsida</taxon>
        <taxon>Arecaceae</taxon>
        <taxon>Coryphoideae</taxon>
        <taxon>Phoeniceae</taxon>
        <taxon>Phoenix</taxon>
    </lineage>
</organism>
<dbReference type="PANTHER" id="PTHR45927">
    <property type="entry name" value="LYSM-DOMAIN RECEPTOR-LIKE KINASE-RELATED"/>
    <property type="match status" value="1"/>
</dbReference>
<dbReference type="InterPro" id="IPR052611">
    <property type="entry name" value="Plant_RLK_LysM"/>
</dbReference>
<evidence type="ECO:0000256" key="2">
    <source>
        <dbReference type="SAM" id="SignalP"/>
    </source>
</evidence>
<reference evidence="5" key="2">
    <citation type="submission" date="2025-08" db="UniProtKB">
        <authorList>
            <consortium name="RefSeq"/>
        </authorList>
    </citation>
    <scope>IDENTIFICATION</scope>
    <source>
        <tissue evidence="5">Young leaves</tissue>
    </source>
</reference>
<dbReference type="Pfam" id="PF23473">
    <property type="entry name" value="LysM3_LYK4_5"/>
    <property type="match status" value="1"/>
</dbReference>
<dbReference type="KEGG" id="pda:103695735"/>
<dbReference type="SUPFAM" id="SSF56112">
    <property type="entry name" value="Protein kinase-like (PK-like)"/>
    <property type="match status" value="1"/>
</dbReference>
<dbReference type="Pfam" id="PF23472">
    <property type="entry name" value="LysM2_CERK1_LYK3_4_5"/>
    <property type="match status" value="1"/>
</dbReference>
<feature type="chain" id="PRO_5034989310" evidence="2">
    <location>
        <begin position="19"/>
        <end position="602"/>
    </location>
</feature>
<evidence type="ECO:0000256" key="1">
    <source>
        <dbReference type="SAM" id="Phobius"/>
    </source>
</evidence>
<dbReference type="GO" id="GO:0004672">
    <property type="term" value="F:protein kinase activity"/>
    <property type="evidence" value="ECO:0007669"/>
    <property type="project" value="InterPro"/>
</dbReference>
<dbReference type="Gene3D" id="1.10.510.10">
    <property type="entry name" value="Transferase(Phosphotransferase) domain 1"/>
    <property type="match status" value="1"/>
</dbReference>
<keyword evidence="1" id="KW-0812">Transmembrane</keyword>
<dbReference type="InterPro" id="IPR011009">
    <property type="entry name" value="Kinase-like_dom_sf"/>
</dbReference>
<sequence length="602" mass="66175">MLLAYLLASFLLFDATCPKQFYDPNSCASSEFSGGSRYICNDSPTSCQTFIVYRARHGFETVSKISRLFGVEQDEVLHANNLTSPSRILEKDWAVLVPINCSCSGNFFRSNVSYSIPEDATFTKISCEVFGGLVKLHTLVKEHPSNANNLEVGAEVTVPLTCACPDSNNSRDGIMYLVTYPIVEEDDTVVVGKRFGISPSDIWVENNLGGPNPIVFPSTTILVPLRAMPSINSSIKDPDNEEHGFVPITSTVMTGGSINQKNLYAIGSGVGIFFMLLALAGVGFYYKARFKLRENKFDSLSTRSSAASCLSPDLVAEMSKYSLVSYSFEELRRATMGFSEDTKLGSSVYKGRLGVADVIIKRMGFGDAQRTISIYSKINHINIVNLEGVCYGESDFSSSYLVFEFVSNGCLRDCLRNPANVLPWRRRTQIAFDVAIGLHYIHHCTAPSYIHMNITSRSILIAEDWRAKIANLGMGSVIDSDKERGTDVMMTFEGWIAPEYLRHGSVSDKVDVFAFGVVLLELLSAKEARDGTLLKKLGFLTGGGGASGCFEELRAFMDPSLKDYPLGEALCMAILAKACLEDDPLPRPSTNDILKILARMVR</sequence>
<reference evidence="4" key="1">
    <citation type="journal article" date="2019" name="Nat. Commun.">
        <title>Genome-wide association mapping of date palm fruit traits.</title>
        <authorList>
            <person name="Hazzouri K.M."/>
            <person name="Gros-Balthazard M."/>
            <person name="Flowers J.M."/>
            <person name="Copetti D."/>
            <person name="Lemansour A."/>
            <person name="Lebrun M."/>
            <person name="Masmoudi K."/>
            <person name="Ferrand S."/>
            <person name="Dhar M.I."/>
            <person name="Fresquez Z.A."/>
            <person name="Rosas U."/>
            <person name="Zhang J."/>
            <person name="Talag J."/>
            <person name="Lee S."/>
            <person name="Kudrna D."/>
            <person name="Powell R.F."/>
            <person name="Leitch I.J."/>
            <person name="Krueger R.R."/>
            <person name="Wing R.A."/>
            <person name="Amiri K.M.A."/>
            <person name="Purugganan M.D."/>
        </authorList>
    </citation>
    <scope>NUCLEOTIDE SEQUENCE [LARGE SCALE GENOMIC DNA]</scope>
    <source>
        <strain evidence="4">cv. Khalas</strain>
    </source>
</reference>
<evidence type="ECO:0000259" key="3">
    <source>
        <dbReference type="PROSITE" id="PS50011"/>
    </source>
</evidence>
<dbReference type="GeneID" id="103695735"/>
<keyword evidence="1" id="KW-1133">Transmembrane helix</keyword>
<dbReference type="AlphaFoldDB" id="A0A8B7BF74"/>
<dbReference type="Proteomes" id="UP000228380">
    <property type="component" value="Chromosome 2"/>
</dbReference>
<dbReference type="Pfam" id="PF07714">
    <property type="entry name" value="PK_Tyr_Ser-Thr"/>
    <property type="match status" value="1"/>
</dbReference>
<dbReference type="Pfam" id="PF23446">
    <property type="entry name" value="LysM1_NFP_LYK"/>
    <property type="match status" value="1"/>
</dbReference>
<keyword evidence="1" id="KW-0472">Membrane</keyword>
<dbReference type="OrthoDB" id="60033at2759"/>
<dbReference type="RefSeq" id="XP_008775351.2">
    <property type="nucleotide sequence ID" value="XM_008777129.2"/>
</dbReference>
<dbReference type="PANTHER" id="PTHR45927:SF10">
    <property type="entry name" value="LYSM-DOMAIN RECEPTOR-LIKE KINASE"/>
    <property type="match status" value="1"/>
</dbReference>
<dbReference type="PROSITE" id="PS50011">
    <property type="entry name" value="PROTEIN_KINASE_DOM"/>
    <property type="match status" value="1"/>
</dbReference>
<gene>
    <name evidence="5" type="primary">LOC103695735</name>
</gene>
<evidence type="ECO:0000313" key="4">
    <source>
        <dbReference type="Proteomes" id="UP000228380"/>
    </source>
</evidence>
<feature type="domain" description="Protein kinase" evidence="3">
    <location>
        <begin position="328"/>
        <end position="600"/>
    </location>
</feature>
<dbReference type="InterPro" id="IPR056563">
    <property type="entry name" value="LysM3_LYK4_5"/>
</dbReference>
<evidence type="ECO:0000313" key="5">
    <source>
        <dbReference type="RefSeq" id="XP_008775351.2"/>
    </source>
</evidence>
<proteinExistence type="predicted"/>
<keyword evidence="4" id="KW-1185">Reference proteome</keyword>
<dbReference type="InterPro" id="IPR001245">
    <property type="entry name" value="Ser-Thr/Tyr_kinase_cat_dom"/>
</dbReference>
<dbReference type="InterPro" id="IPR056561">
    <property type="entry name" value="NFP_LYK_LysM1"/>
</dbReference>
<name>A0A8B7BF74_PHODC</name>
<feature type="transmembrane region" description="Helical" evidence="1">
    <location>
        <begin position="263"/>
        <end position="286"/>
    </location>
</feature>
<dbReference type="InterPro" id="IPR000719">
    <property type="entry name" value="Prot_kinase_dom"/>
</dbReference>
<dbReference type="InterPro" id="IPR056562">
    <property type="entry name" value="LysM2_CERK1_LYK3_4_5"/>
</dbReference>
<feature type="signal peptide" evidence="2">
    <location>
        <begin position="1"/>
        <end position="18"/>
    </location>
</feature>
<dbReference type="GO" id="GO:0005524">
    <property type="term" value="F:ATP binding"/>
    <property type="evidence" value="ECO:0007669"/>
    <property type="project" value="InterPro"/>
</dbReference>
<dbReference type="Gene3D" id="3.30.200.20">
    <property type="entry name" value="Phosphorylase Kinase, domain 1"/>
    <property type="match status" value="1"/>
</dbReference>
<accession>A0A8B7BF74</accession>